<keyword evidence="3" id="KW-1185">Reference proteome</keyword>
<evidence type="ECO:0000313" key="2">
    <source>
        <dbReference type="EMBL" id="EAY31945.1"/>
    </source>
</evidence>
<evidence type="ECO:0000313" key="3">
    <source>
        <dbReference type="Proteomes" id="UP000004095"/>
    </source>
</evidence>
<dbReference type="RefSeq" id="WP_002692788.1">
    <property type="nucleotide sequence ID" value="NZ_AAWS01000001.1"/>
</dbReference>
<keyword evidence="1" id="KW-1133">Transmembrane helix</keyword>
<evidence type="ECO:0000256" key="1">
    <source>
        <dbReference type="SAM" id="Phobius"/>
    </source>
</evidence>
<feature type="transmembrane region" description="Helical" evidence="1">
    <location>
        <begin position="51"/>
        <end position="72"/>
    </location>
</feature>
<proteinExistence type="predicted"/>
<keyword evidence="1" id="KW-0472">Membrane</keyword>
<dbReference type="Proteomes" id="UP000004095">
    <property type="component" value="Unassembled WGS sequence"/>
</dbReference>
<dbReference type="EMBL" id="AAWS01000001">
    <property type="protein sequence ID" value="EAY31945.1"/>
    <property type="molecule type" value="Genomic_DNA"/>
</dbReference>
<sequence length="117" mass="13726">MFKLNQQFSLFLLLDILVTLLPASYFLSFMVSKQYFLLPDPYHAVNYVFSYVGFLMFLFNIVLISTGVFFTLKHHPPHKDQVFKRAFIEGSKAYLIVVWIVCLVLLNLFFTLKAQVF</sequence>
<name>A1ZCE3_MICM2</name>
<keyword evidence="1" id="KW-0812">Transmembrane</keyword>
<reference evidence="2 3" key="1">
    <citation type="submission" date="2007-01" db="EMBL/GenBank/DDBJ databases">
        <authorList>
            <person name="Haygood M."/>
            <person name="Podell S."/>
            <person name="Anderson C."/>
            <person name="Hopkinson B."/>
            <person name="Roe K."/>
            <person name="Barbeau K."/>
            <person name="Gaasterland T."/>
            <person name="Ferriera S."/>
            <person name="Johnson J."/>
            <person name="Kravitz S."/>
            <person name="Beeson K."/>
            <person name="Sutton G."/>
            <person name="Rogers Y.-H."/>
            <person name="Friedman R."/>
            <person name="Frazier M."/>
            <person name="Venter J.C."/>
        </authorList>
    </citation>
    <scope>NUCLEOTIDE SEQUENCE [LARGE SCALE GENOMIC DNA]</scope>
    <source>
        <strain evidence="2 3">ATCC 23134</strain>
    </source>
</reference>
<accession>A1ZCE3</accession>
<feature type="transmembrane region" description="Helical" evidence="1">
    <location>
        <begin position="93"/>
        <end position="112"/>
    </location>
</feature>
<feature type="transmembrane region" description="Helical" evidence="1">
    <location>
        <begin position="12"/>
        <end position="31"/>
    </location>
</feature>
<comment type="caution">
    <text evidence="2">The sequence shown here is derived from an EMBL/GenBank/DDBJ whole genome shotgun (WGS) entry which is preliminary data.</text>
</comment>
<gene>
    <name evidence="2" type="ORF">M23134_01974</name>
</gene>
<organism evidence="2 3">
    <name type="scientific">Microscilla marina ATCC 23134</name>
    <dbReference type="NCBI Taxonomy" id="313606"/>
    <lineage>
        <taxon>Bacteria</taxon>
        <taxon>Pseudomonadati</taxon>
        <taxon>Bacteroidota</taxon>
        <taxon>Cytophagia</taxon>
        <taxon>Cytophagales</taxon>
        <taxon>Microscillaceae</taxon>
        <taxon>Microscilla</taxon>
    </lineage>
</organism>
<protein>
    <submittedName>
        <fullName evidence="2">Uncharacterized protein</fullName>
    </submittedName>
</protein>
<dbReference type="AlphaFoldDB" id="A1ZCE3"/>